<feature type="transmembrane region" description="Helical" evidence="1">
    <location>
        <begin position="106"/>
        <end position="127"/>
    </location>
</feature>
<keyword evidence="1" id="KW-0812">Transmembrane</keyword>
<feature type="transmembrane region" description="Helical" evidence="1">
    <location>
        <begin position="28"/>
        <end position="46"/>
    </location>
</feature>
<dbReference type="EMBL" id="FOOG01000001">
    <property type="protein sequence ID" value="SFF54393.1"/>
    <property type="molecule type" value="Genomic_DNA"/>
</dbReference>
<dbReference type="OrthoDB" id="1682150at2"/>
<evidence type="ECO:0000256" key="1">
    <source>
        <dbReference type="SAM" id="Phobius"/>
    </source>
</evidence>
<keyword evidence="1" id="KW-1133">Transmembrane helix</keyword>
<proteinExistence type="predicted"/>
<evidence type="ECO:0000313" key="2">
    <source>
        <dbReference type="EMBL" id="SFF54393.1"/>
    </source>
</evidence>
<keyword evidence="3" id="KW-1185">Reference proteome</keyword>
<gene>
    <name evidence="2" type="ORF">SAMN05216353_101198</name>
</gene>
<evidence type="ECO:0000313" key="3">
    <source>
        <dbReference type="Proteomes" id="UP000198897"/>
    </source>
</evidence>
<organism evidence="2 3">
    <name type="scientific">Halobacillus alkaliphilus</name>
    <dbReference type="NCBI Taxonomy" id="396056"/>
    <lineage>
        <taxon>Bacteria</taxon>
        <taxon>Bacillati</taxon>
        <taxon>Bacillota</taxon>
        <taxon>Bacilli</taxon>
        <taxon>Bacillales</taxon>
        <taxon>Bacillaceae</taxon>
        <taxon>Halobacillus</taxon>
    </lineage>
</organism>
<reference evidence="3" key="1">
    <citation type="submission" date="2016-10" db="EMBL/GenBank/DDBJ databases">
        <authorList>
            <person name="Varghese N."/>
            <person name="Submissions S."/>
        </authorList>
    </citation>
    <scope>NUCLEOTIDE SEQUENCE [LARGE SCALE GENOMIC DNA]</scope>
    <source>
        <strain evidence="3">FP5</strain>
    </source>
</reference>
<dbReference type="Pfam" id="PF06686">
    <property type="entry name" value="SpoIIIAC"/>
    <property type="match status" value="2"/>
</dbReference>
<accession>A0A1I2JKJ5</accession>
<dbReference type="RefSeq" id="WP_014643719.1">
    <property type="nucleotide sequence ID" value="NZ_FOOG01000001.1"/>
</dbReference>
<feature type="transmembrane region" description="Helical" evidence="1">
    <location>
        <begin position="66"/>
        <end position="85"/>
    </location>
</feature>
<dbReference type="Proteomes" id="UP000198897">
    <property type="component" value="Unassembled WGS sequence"/>
</dbReference>
<sequence>MDIIQIVSLGLVAALLIILLKEHKSSAAFLLLLFTVIIIFLSILDQVKHIFALLSYMAEQAQVEPFYFKTILKIIGIAYIAEFGAQLIRDAGLNSLASKVELAGKLFILMLAIPIVTAVIETILNFIPGYLG</sequence>
<dbReference type="AlphaFoldDB" id="A0A1I2JKJ5"/>
<protein>
    <submittedName>
        <fullName evidence="2">Stage III sporulation protein AD</fullName>
    </submittedName>
</protein>
<dbReference type="NCBIfam" id="TIGR02849">
    <property type="entry name" value="spore_III_AD"/>
    <property type="match status" value="1"/>
</dbReference>
<dbReference type="InterPro" id="IPR014211">
    <property type="entry name" value="Spore_III_AD"/>
</dbReference>
<name>A0A1I2JKJ5_9BACI</name>
<dbReference type="InterPro" id="IPR025664">
    <property type="entry name" value="Spore_III_AC/AD"/>
</dbReference>
<keyword evidence="1" id="KW-0472">Membrane</keyword>
<feature type="transmembrane region" description="Helical" evidence="1">
    <location>
        <begin position="6"/>
        <end position="21"/>
    </location>
</feature>